<feature type="region of interest" description="Disordered" evidence="2">
    <location>
        <begin position="1285"/>
        <end position="1315"/>
    </location>
</feature>
<evidence type="ECO:0000256" key="2">
    <source>
        <dbReference type="SAM" id="MobiDB-lite"/>
    </source>
</evidence>
<feature type="coiled-coil region" evidence="1">
    <location>
        <begin position="1121"/>
        <end position="1214"/>
    </location>
</feature>
<dbReference type="RefSeq" id="XP_033778865.1">
    <property type="nucleotide sequence ID" value="XM_033922974.1"/>
</dbReference>
<proteinExistence type="predicted"/>
<feature type="coiled-coil region" evidence="1">
    <location>
        <begin position="393"/>
        <end position="444"/>
    </location>
</feature>
<sequence>MKGFLKCSDSIFVLKPKVTTIGRHGESDLVLKSTDIEEHHARIELNEFENCFVLHDLNSLYGTFVNDCHIQNAAVKLSPGDILRFGSSGSCYELLLEISSQMFCPPVKRRTAWPGELQLISQNRPHSTPLTTSQLPFLQSQHSSAILGNWIHGGNGTVPHPPNRSRSCSAGSRKMCLAFSADATKKPPANRQGNNLSMGNGASPTLDLLLQEKDQMLKMDNEAYHLIALESESKYKDVVIANLRERVAALIQQIAQSSSSKSNAGVTEKVFALEQEITAKTEEIRNLKEQLDSLQKGSSQVLCHSLSVRDCEISNLKSEGDKLRKNLSVTSGLVTTLQKEASTKEQQIIQMKLEAENLKKENREKDGQLAVISVKMSRMREEKREEAEVKKEVLVYKNGIKEMEVRVKELEAELQNFLKEQERLQNTVADKNKCEEKLNQDNEKKSLQLQEMGRRERLIKSQVEAFKTQITHIIFPPKEIKESISDQQITEKLRNLLVERNKLHEKTKALQDNTRHETLRKALKECQASLKISCSTDNLEREISTIHNLCVDSSLFWIQKATVEILNTVKSQQEEAEHLLQDLGIETCSLKETPLYIKSLQENLQQSRTETENLEMQLNEIQEHQTSLMQEKLDELQAKHEKQLQDKMEQFCIDKQEENKKLLDDAVALEKTKMAEAIEEEKKKMEELEYVMQQNMEDKIHEIETLNSHLAEALESMEESKKQEAVLNEQLCVWDKQVEAEIEMVQNKFERERQQELAEYKEQIKQHSHTILALESRILEVTEEQQWLEKENADLQDNLVAAQNMIDQTDPMTLTVPSGIYTIKETSAFLKKELTHAQEEILSQHGIITRLKRELADASIRMSDMSGELREKEKIELEKNQTLVRNQKNELKILREKLADMSFRMEQKTSELETAKENIRQDQKDITIHQNTIKEKTSLVEKLKQEMDWMQNCNTQFDESIKKEESGVFQLAEQGALCRGFRHDETIQKQKDALVELRIRIKEMSKAHPSKTQEHGVQSLRLLKKEILEPKPQKLLITKEHEMPSVPGDMETKVSETCENGEKSELAVERTARLEMSEALDLSEEMYFSLINVLGNLMDIKELSGLQSIKHLSQEEREGACKQRQKDIQLLSNKISQLKNLLQRKEEVLTEYDADLQELRQSKISLKMQQLDLSELEDEILRHVEENALLREALKRTELQLNQEKQINKIALQQKGSLDHLEKSESPAQEDGLEKGEPALLKGCQDLKHRDPKEEGLDFRHLVEEETGRKTNARKNPRQQVEVEFKNRQRSRRQHMFIRKDVPRSSTKHQQRTRHLELHKKPKDGEDLELRGVYFCMEPINPGNLGRQSIKIGKCLNLSHI</sequence>
<dbReference type="InterPro" id="IPR008984">
    <property type="entry name" value="SMAD_FHA_dom_sf"/>
</dbReference>
<dbReference type="KEGG" id="gsh:117349462"/>
<dbReference type="GeneID" id="117349462"/>
<feature type="coiled-coil region" evidence="1">
    <location>
        <begin position="848"/>
        <end position="946"/>
    </location>
</feature>
<feature type="coiled-coil region" evidence="1">
    <location>
        <begin position="240"/>
        <end position="297"/>
    </location>
</feature>
<accession>A0A6P8PCT6</accession>
<dbReference type="InterPro" id="IPR052642">
    <property type="entry name" value="CC-FHA_domain"/>
</dbReference>
<feature type="compositionally biased region" description="Basic residues" evidence="2">
    <location>
        <begin position="1288"/>
        <end position="1297"/>
    </location>
</feature>
<dbReference type="Gene3D" id="2.60.200.20">
    <property type="match status" value="1"/>
</dbReference>
<dbReference type="PROSITE" id="PS50006">
    <property type="entry name" value="FHA_DOMAIN"/>
    <property type="match status" value="1"/>
</dbReference>
<dbReference type="SMART" id="SM00240">
    <property type="entry name" value="FHA"/>
    <property type="match status" value="1"/>
</dbReference>
<dbReference type="InterPro" id="IPR000253">
    <property type="entry name" value="FHA_dom"/>
</dbReference>
<feature type="region of interest" description="Disordered" evidence="2">
    <location>
        <begin position="1217"/>
        <end position="1236"/>
    </location>
</feature>
<keyword evidence="1" id="KW-0175">Coiled coil</keyword>
<dbReference type="InParanoid" id="A0A6P8PCT6"/>
<dbReference type="SUPFAM" id="SSF49879">
    <property type="entry name" value="SMAD/FHA domain"/>
    <property type="match status" value="1"/>
</dbReference>
<dbReference type="PANTHER" id="PTHR18853">
    <property type="entry name" value="FORKHEAD-ASSOCIATED DOMAIN-CONTAINING PROTEIN 1-RELATED"/>
    <property type="match status" value="1"/>
</dbReference>
<evidence type="ECO:0000313" key="5">
    <source>
        <dbReference type="RefSeq" id="XP_033778865.1"/>
    </source>
</evidence>
<gene>
    <name evidence="5" type="primary">FHAD1</name>
</gene>
<evidence type="ECO:0000256" key="1">
    <source>
        <dbReference type="SAM" id="Coils"/>
    </source>
</evidence>
<dbReference type="FunCoup" id="A0A6P8PCT6">
    <property type="interactions" value="127"/>
</dbReference>
<feature type="domain" description="FHA" evidence="3">
    <location>
        <begin position="19"/>
        <end position="70"/>
    </location>
</feature>
<evidence type="ECO:0000259" key="3">
    <source>
        <dbReference type="PROSITE" id="PS50006"/>
    </source>
</evidence>
<dbReference type="Pfam" id="PF00498">
    <property type="entry name" value="FHA"/>
    <property type="match status" value="1"/>
</dbReference>
<dbReference type="OrthoDB" id="687730at2759"/>
<evidence type="ECO:0000313" key="4">
    <source>
        <dbReference type="Proteomes" id="UP000515159"/>
    </source>
</evidence>
<feature type="compositionally biased region" description="Basic residues" evidence="2">
    <location>
        <begin position="1306"/>
        <end position="1315"/>
    </location>
</feature>
<dbReference type="CTD" id="114827"/>
<dbReference type="Proteomes" id="UP000515159">
    <property type="component" value="Chromosome 15"/>
</dbReference>
<dbReference type="CDD" id="cd22700">
    <property type="entry name" value="FHA_FHAD1"/>
    <property type="match status" value="1"/>
</dbReference>
<feature type="coiled-coil region" evidence="1">
    <location>
        <begin position="334"/>
        <end position="368"/>
    </location>
</feature>
<protein>
    <submittedName>
        <fullName evidence="5">Forkhead-associated domain-containing protein 1 isoform X1</fullName>
    </submittedName>
</protein>
<feature type="coiled-coil region" evidence="1">
    <location>
        <begin position="597"/>
        <end position="805"/>
    </location>
</feature>
<dbReference type="PANTHER" id="PTHR18853:SF7">
    <property type="entry name" value="FORKHEAD-ASSOCIATED DOMAIN-CONTAINING PROTEIN 1"/>
    <property type="match status" value="1"/>
</dbReference>
<keyword evidence="4" id="KW-1185">Reference proteome</keyword>
<organism evidence="4 5">
    <name type="scientific">Geotrypetes seraphini</name>
    <name type="common">Gaboon caecilian</name>
    <name type="synonym">Caecilia seraphini</name>
    <dbReference type="NCBI Taxonomy" id="260995"/>
    <lineage>
        <taxon>Eukaryota</taxon>
        <taxon>Metazoa</taxon>
        <taxon>Chordata</taxon>
        <taxon>Craniata</taxon>
        <taxon>Vertebrata</taxon>
        <taxon>Euteleostomi</taxon>
        <taxon>Amphibia</taxon>
        <taxon>Gymnophiona</taxon>
        <taxon>Geotrypetes</taxon>
    </lineage>
</organism>
<reference evidence="5" key="1">
    <citation type="submission" date="2025-08" db="UniProtKB">
        <authorList>
            <consortium name="RefSeq"/>
        </authorList>
    </citation>
    <scope>IDENTIFICATION</scope>
</reference>
<name>A0A6P8PCT6_GEOSA</name>